<evidence type="ECO:0000313" key="2">
    <source>
        <dbReference type="Proteomes" id="UP000824041"/>
    </source>
</evidence>
<accession>A0A9D2DQU7</accession>
<reference evidence="1" key="2">
    <citation type="submission" date="2021-04" db="EMBL/GenBank/DDBJ databases">
        <authorList>
            <person name="Gilroy R."/>
        </authorList>
    </citation>
    <scope>NUCLEOTIDE SEQUENCE</scope>
    <source>
        <strain evidence="1">14324</strain>
    </source>
</reference>
<evidence type="ECO:0008006" key="3">
    <source>
        <dbReference type="Google" id="ProtNLM"/>
    </source>
</evidence>
<dbReference type="InterPro" id="IPR029058">
    <property type="entry name" value="AB_hydrolase_fold"/>
</dbReference>
<proteinExistence type="predicted"/>
<dbReference type="SUPFAM" id="SSF53474">
    <property type="entry name" value="alpha/beta-Hydrolases"/>
    <property type="match status" value="1"/>
</dbReference>
<name>A0A9D2DQU7_9FIRM</name>
<organism evidence="1 2">
    <name type="scientific">Candidatus Blautia faecigallinarum</name>
    <dbReference type="NCBI Taxonomy" id="2838488"/>
    <lineage>
        <taxon>Bacteria</taxon>
        <taxon>Bacillati</taxon>
        <taxon>Bacillota</taxon>
        <taxon>Clostridia</taxon>
        <taxon>Lachnospirales</taxon>
        <taxon>Lachnospiraceae</taxon>
        <taxon>Blautia</taxon>
    </lineage>
</organism>
<dbReference type="AlphaFoldDB" id="A0A9D2DQU7"/>
<dbReference type="Proteomes" id="UP000824041">
    <property type="component" value="Unassembled WGS sequence"/>
</dbReference>
<dbReference type="EMBL" id="DXBU01000012">
    <property type="protein sequence ID" value="HIZ21325.1"/>
    <property type="molecule type" value="Genomic_DNA"/>
</dbReference>
<gene>
    <name evidence="1" type="ORF">IAA21_00820</name>
</gene>
<sequence>MAEKLAVLFPGVGYTCAKPLLYYTASAASDLGYQIERLDYGQDIHTFKGRSQEDLLPVTELALKRILPRLGDLNIPSYKEVVFISKSIGTVIACQAEEALGLPRPVRHFLMTPIPAALPYLNKVDGVFFSGTGDPYISSQLILKAARDFPGKTGILFDGCDHSLEIKGDTIGNLYNIKQIVAYLTKMLEG</sequence>
<reference evidence="1" key="1">
    <citation type="journal article" date="2021" name="PeerJ">
        <title>Extensive microbial diversity within the chicken gut microbiome revealed by metagenomics and culture.</title>
        <authorList>
            <person name="Gilroy R."/>
            <person name="Ravi A."/>
            <person name="Getino M."/>
            <person name="Pursley I."/>
            <person name="Horton D.L."/>
            <person name="Alikhan N.F."/>
            <person name="Baker D."/>
            <person name="Gharbi K."/>
            <person name="Hall N."/>
            <person name="Watson M."/>
            <person name="Adriaenssens E.M."/>
            <person name="Foster-Nyarko E."/>
            <person name="Jarju S."/>
            <person name="Secka A."/>
            <person name="Antonio M."/>
            <person name="Oren A."/>
            <person name="Chaudhuri R.R."/>
            <person name="La Ragione R."/>
            <person name="Hildebrand F."/>
            <person name="Pallen M.J."/>
        </authorList>
    </citation>
    <scope>NUCLEOTIDE SEQUENCE</scope>
    <source>
        <strain evidence="1">14324</strain>
    </source>
</reference>
<evidence type="ECO:0000313" key="1">
    <source>
        <dbReference type="EMBL" id="HIZ21325.1"/>
    </source>
</evidence>
<comment type="caution">
    <text evidence="1">The sequence shown here is derived from an EMBL/GenBank/DDBJ whole genome shotgun (WGS) entry which is preliminary data.</text>
</comment>
<protein>
    <recommendedName>
        <fullName evidence="3">Alpha/beta hydrolase</fullName>
    </recommendedName>
</protein>